<sequence>MKRIYIIISMLSFMFASCSGFLEEYSQDTAYVRGYEDLDELLLGSVYMPTNAPEHMGYTYGTDGWYYPYIHLMTDEVQENIRSSSSGALWDARERYFGYYTWQQQVGIDALGTSIRKESSDWNRIYKHINIANMILASIDEQSTPKEEDELEVMRIKGEAYFLRGAYYFILVNLYGKPYTKTGAKNDLGVPIKNTEYIEDKVYGRNTVEEVYAQVLADLGEAEKCLEKTVHKSIYRADITATYLLLSRVHLYMQNWEMAESYAKKVLSKQDDLRDLNMMEGIPFFLDTTLPEVIFTMGMGGIRYTISGLPKDLGISDELYALYKDNDLRKSYFVKYNESGGYVEYVKGGAIADFSRTSLSANFLFRTAEAYLNLAEATAYQGKEDDARKALNDLRVKRLSVEQYANSEESGADLIKLIREERERELCLEGHRWFDLRRYMVCEKQPYTKTIRKSYTTFEYVSWTNVPVQTVVYQLEENDAAYTLPIPKEVLEYNTGMKNNERGVRPVVETINY</sequence>
<dbReference type="GeneID" id="86893444"/>
<dbReference type="Proteomes" id="UP000283589">
    <property type="component" value="Unassembled WGS sequence"/>
</dbReference>
<dbReference type="Pfam" id="PF07980">
    <property type="entry name" value="SusD_RagB"/>
    <property type="match status" value="1"/>
</dbReference>
<dbReference type="Gene3D" id="1.25.40.390">
    <property type="match status" value="1"/>
</dbReference>
<gene>
    <name evidence="9" type="ORF">DWW18_07815</name>
</gene>
<name>A0A412X258_9BACT</name>
<dbReference type="EMBL" id="QRZA01000007">
    <property type="protein sequence ID" value="RGV34580.1"/>
    <property type="molecule type" value="Genomic_DNA"/>
</dbReference>
<keyword evidence="5" id="KW-0998">Cell outer membrane</keyword>
<evidence type="ECO:0000259" key="7">
    <source>
        <dbReference type="Pfam" id="PF07980"/>
    </source>
</evidence>
<feature type="domain" description="SusD-like N-terminal" evidence="8">
    <location>
        <begin position="117"/>
        <end position="251"/>
    </location>
</feature>
<dbReference type="InterPro" id="IPR012944">
    <property type="entry name" value="SusD_RagB_dom"/>
</dbReference>
<dbReference type="GO" id="GO:0009279">
    <property type="term" value="C:cell outer membrane"/>
    <property type="evidence" value="ECO:0007669"/>
    <property type="project" value="UniProtKB-SubCell"/>
</dbReference>
<evidence type="ECO:0000313" key="9">
    <source>
        <dbReference type="EMBL" id="RGV34580.1"/>
    </source>
</evidence>
<feature type="chain" id="PRO_5019156524" evidence="6">
    <location>
        <begin position="23"/>
        <end position="513"/>
    </location>
</feature>
<keyword evidence="3 6" id="KW-0732">Signal</keyword>
<comment type="subcellular location">
    <subcellularLocation>
        <location evidence="1">Cell outer membrane</location>
    </subcellularLocation>
</comment>
<evidence type="ECO:0000256" key="4">
    <source>
        <dbReference type="ARBA" id="ARBA00023136"/>
    </source>
</evidence>
<evidence type="ECO:0000259" key="8">
    <source>
        <dbReference type="Pfam" id="PF14322"/>
    </source>
</evidence>
<dbReference type="InterPro" id="IPR033985">
    <property type="entry name" value="SusD-like_N"/>
</dbReference>
<evidence type="ECO:0000256" key="1">
    <source>
        <dbReference type="ARBA" id="ARBA00004442"/>
    </source>
</evidence>
<protein>
    <submittedName>
        <fullName evidence="9">RagB/SusD family nutrient uptake outer membrane protein</fullName>
    </submittedName>
</protein>
<dbReference type="SUPFAM" id="SSF48452">
    <property type="entry name" value="TPR-like"/>
    <property type="match status" value="1"/>
</dbReference>
<evidence type="ECO:0000256" key="2">
    <source>
        <dbReference type="ARBA" id="ARBA00006275"/>
    </source>
</evidence>
<comment type="similarity">
    <text evidence="2">Belongs to the SusD family.</text>
</comment>
<dbReference type="RefSeq" id="WP_087421780.1">
    <property type="nucleotide sequence ID" value="NZ_CALBWO010000030.1"/>
</dbReference>
<feature type="domain" description="RagB/SusD" evidence="7">
    <location>
        <begin position="356"/>
        <end position="500"/>
    </location>
</feature>
<feature type="signal peptide" evidence="6">
    <location>
        <begin position="1"/>
        <end position="22"/>
    </location>
</feature>
<dbReference type="PROSITE" id="PS51257">
    <property type="entry name" value="PROKAR_LIPOPROTEIN"/>
    <property type="match status" value="1"/>
</dbReference>
<evidence type="ECO:0000256" key="5">
    <source>
        <dbReference type="ARBA" id="ARBA00023237"/>
    </source>
</evidence>
<evidence type="ECO:0000256" key="3">
    <source>
        <dbReference type="ARBA" id="ARBA00022729"/>
    </source>
</evidence>
<accession>A0A412X258</accession>
<proteinExistence type="inferred from homology"/>
<evidence type="ECO:0000256" key="6">
    <source>
        <dbReference type="SAM" id="SignalP"/>
    </source>
</evidence>
<keyword evidence="4" id="KW-0472">Membrane</keyword>
<evidence type="ECO:0000313" key="10">
    <source>
        <dbReference type="Proteomes" id="UP000283589"/>
    </source>
</evidence>
<comment type="caution">
    <text evidence="9">The sequence shown here is derived from an EMBL/GenBank/DDBJ whole genome shotgun (WGS) entry which is preliminary data.</text>
</comment>
<reference evidence="9 10" key="1">
    <citation type="submission" date="2018-08" db="EMBL/GenBank/DDBJ databases">
        <title>A genome reference for cultivated species of the human gut microbiota.</title>
        <authorList>
            <person name="Zou Y."/>
            <person name="Xue W."/>
            <person name="Luo G."/>
        </authorList>
    </citation>
    <scope>NUCLEOTIDE SEQUENCE [LARGE SCALE GENOMIC DNA]</scope>
    <source>
        <strain evidence="9 10">AF14-49</strain>
    </source>
</reference>
<dbReference type="Pfam" id="PF14322">
    <property type="entry name" value="SusD-like_3"/>
    <property type="match status" value="1"/>
</dbReference>
<dbReference type="InterPro" id="IPR011990">
    <property type="entry name" value="TPR-like_helical_dom_sf"/>
</dbReference>
<organism evidence="9 10">
    <name type="scientific">Butyricimonas virosa</name>
    <dbReference type="NCBI Taxonomy" id="544645"/>
    <lineage>
        <taxon>Bacteria</taxon>
        <taxon>Pseudomonadati</taxon>
        <taxon>Bacteroidota</taxon>
        <taxon>Bacteroidia</taxon>
        <taxon>Bacteroidales</taxon>
        <taxon>Odoribacteraceae</taxon>
        <taxon>Butyricimonas</taxon>
    </lineage>
</organism>
<dbReference type="AlphaFoldDB" id="A0A412X258"/>